<evidence type="ECO:0000313" key="1">
    <source>
        <dbReference type="EMBL" id="MBB6109740.1"/>
    </source>
</evidence>
<gene>
    <name evidence="1" type="ORF">HDF23_002489</name>
</gene>
<organism evidence="1 2">
    <name type="scientific">Mucilaginibacter lappiensis</name>
    <dbReference type="NCBI Taxonomy" id="354630"/>
    <lineage>
        <taxon>Bacteria</taxon>
        <taxon>Pseudomonadati</taxon>
        <taxon>Bacteroidota</taxon>
        <taxon>Sphingobacteriia</taxon>
        <taxon>Sphingobacteriales</taxon>
        <taxon>Sphingobacteriaceae</taxon>
        <taxon>Mucilaginibacter</taxon>
    </lineage>
</organism>
<protein>
    <submittedName>
        <fullName evidence="1">Uncharacterized protein</fullName>
    </submittedName>
</protein>
<accession>A0ABR6PL56</accession>
<keyword evidence="2" id="KW-1185">Reference proteome</keyword>
<dbReference type="EMBL" id="JACHCB010000005">
    <property type="protein sequence ID" value="MBB6109740.1"/>
    <property type="molecule type" value="Genomic_DNA"/>
</dbReference>
<reference evidence="1 2" key="1">
    <citation type="submission" date="2020-08" db="EMBL/GenBank/DDBJ databases">
        <title>Genomic Encyclopedia of Type Strains, Phase IV (KMG-V): Genome sequencing to study the core and pangenomes of soil and plant-associated prokaryotes.</title>
        <authorList>
            <person name="Whitman W."/>
        </authorList>
    </citation>
    <scope>NUCLEOTIDE SEQUENCE [LARGE SCALE GENOMIC DNA]</scope>
    <source>
        <strain evidence="1 2">ANJLi2</strain>
    </source>
</reference>
<evidence type="ECO:0000313" key="2">
    <source>
        <dbReference type="Proteomes" id="UP000541583"/>
    </source>
</evidence>
<dbReference type="Proteomes" id="UP000541583">
    <property type="component" value="Unassembled WGS sequence"/>
</dbReference>
<name>A0ABR6PL56_9SPHI</name>
<comment type="caution">
    <text evidence="1">The sequence shown here is derived from an EMBL/GenBank/DDBJ whole genome shotgun (WGS) entry which is preliminary data.</text>
</comment>
<sequence>MNKQTSFIFATVHDNEVICFDTNLKGFHKQLTDMFPSINNYQWFYRKFGTDRRFSLPIGDKEYYFQKLT</sequence>
<proteinExistence type="predicted"/>
<dbReference type="RefSeq" id="WP_139332284.1">
    <property type="nucleotide sequence ID" value="NZ_FTMG01000005.1"/>
</dbReference>